<evidence type="ECO:0000313" key="3">
    <source>
        <dbReference type="EnsemblMetazoa" id="CLYHEMP006289.1"/>
    </source>
</evidence>
<organism evidence="3 4">
    <name type="scientific">Clytia hemisphaerica</name>
    <dbReference type="NCBI Taxonomy" id="252671"/>
    <lineage>
        <taxon>Eukaryota</taxon>
        <taxon>Metazoa</taxon>
        <taxon>Cnidaria</taxon>
        <taxon>Hydrozoa</taxon>
        <taxon>Hydroidolina</taxon>
        <taxon>Leptothecata</taxon>
        <taxon>Obeliida</taxon>
        <taxon>Clytiidae</taxon>
        <taxon>Clytia</taxon>
    </lineage>
</organism>
<dbReference type="Gene3D" id="3.40.33.10">
    <property type="entry name" value="CAP"/>
    <property type="match status" value="1"/>
</dbReference>
<evidence type="ECO:0000259" key="2">
    <source>
        <dbReference type="SMART" id="SM00198"/>
    </source>
</evidence>
<feature type="domain" description="SCP" evidence="2">
    <location>
        <begin position="27"/>
        <end position="178"/>
    </location>
</feature>
<dbReference type="InterPro" id="IPR035940">
    <property type="entry name" value="CAP_sf"/>
</dbReference>
<accession>A0A7M5WRJ5</accession>
<dbReference type="SMART" id="SM00198">
    <property type="entry name" value="SCP"/>
    <property type="match status" value="1"/>
</dbReference>
<name>A0A7M5WRJ5_9CNID</name>
<dbReference type="InterPro" id="IPR001283">
    <property type="entry name" value="CRISP-related"/>
</dbReference>
<dbReference type="AlphaFoldDB" id="A0A7M5WRJ5"/>
<dbReference type="InterPro" id="IPR014044">
    <property type="entry name" value="CAP_dom"/>
</dbReference>
<sequence>MFSKVKFLALLVALVDLCHGSITTHIISSKEVVRTHNKLRTRVGTPDLSGDFFLAIKAKDCAFKMLRDDDNILEHPCDPSKDKQGENIYSIKSDGRTSEQALTVYERAFRVWESEEKDINFADPDWAFKMDSTSTSKPVFHYTQLVWRSTTKVGCGLASNGGESIVVCRYSPKGNTATVSSLQYNVPVPPQTAPVAVPCEDNKDFAATLCKDLSVCASFGSMCKKSCGLC</sequence>
<protein>
    <recommendedName>
        <fullName evidence="2">SCP domain-containing protein</fullName>
    </recommendedName>
</protein>
<keyword evidence="1" id="KW-0732">Signal</keyword>
<dbReference type="Proteomes" id="UP000594262">
    <property type="component" value="Unplaced"/>
</dbReference>
<dbReference type="EnsemblMetazoa" id="CLYHEMT006289.1">
    <property type="protein sequence ID" value="CLYHEMP006289.1"/>
    <property type="gene ID" value="CLYHEMG006289"/>
</dbReference>
<dbReference type="Pfam" id="PF00188">
    <property type="entry name" value="CAP"/>
    <property type="match status" value="1"/>
</dbReference>
<dbReference type="RefSeq" id="XP_066920846.1">
    <property type="nucleotide sequence ID" value="XM_067064745.1"/>
</dbReference>
<reference evidence="3" key="1">
    <citation type="submission" date="2021-01" db="UniProtKB">
        <authorList>
            <consortium name="EnsemblMetazoa"/>
        </authorList>
    </citation>
    <scope>IDENTIFICATION</scope>
</reference>
<evidence type="ECO:0000256" key="1">
    <source>
        <dbReference type="SAM" id="SignalP"/>
    </source>
</evidence>
<dbReference type="OrthoDB" id="43654at2759"/>
<keyword evidence="4" id="KW-1185">Reference proteome</keyword>
<dbReference type="GeneID" id="136808209"/>
<dbReference type="PRINTS" id="PR00837">
    <property type="entry name" value="V5TPXLIKE"/>
</dbReference>
<proteinExistence type="predicted"/>
<feature type="signal peptide" evidence="1">
    <location>
        <begin position="1"/>
        <end position="20"/>
    </location>
</feature>
<feature type="chain" id="PRO_5029598106" description="SCP domain-containing protein" evidence="1">
    <location>
        <begin position="21"/>
        <end position="230"/>
    </location>
</feature>
<evidence type="ECO:0000313" key="4">
    <source>
        <dbReference type="Proteomes" id="UP000594262"/>
    </source>
</evidence>
<dbReference type="SUPFAM" id="SSF55797">
    <property type="entry name" value="PR-1-like"/>
    <property type="match status" value="1"/>
</dbReference>
<dbReference type="PANTHER" id="PTHR10334">
    <property type="entry name" value="CYSTEINE-RICH SECRETORY PROTEIN-RELATED"/>
    <property type="match status" value="1"/>
</dbReference>